<evidence type="ECO:0000256" key="3">
    <source>
        <dbReference type="RuleBase" id="RU003887"/>
    </source>
</evidence>
<evidence type="ECO:0000256" key="1">
    <source>
        <dbReference type="ARBA" id="ARBA00008348"/>
    </source>
</evidence>
<dbReference type="InterPro" id="IPR050343">
    <property type="entry name" value="RsuA_PseudoU_synthase"/>
</dbReference>
<dbReference type="InterPro" id="IPR006145">
    <property type="entry name" value="PsdUridine_synth_RsuA/RluA"/>
</dbReference>
<gene>
    <name evidence="5" type="ORF">SAMN05216474_0566</name>
</gene>
<dbReference type="EMBL" id="FPAS01000001">
    <property type="protein sequence ID" value="SFT43792.1"/>
    <property type="molecule type" value="Genomic_DNA"/>
</dbReference>
<dbReference type="InterPro" id="IPR042092">
    <property type="entry name" value="PsdUridine_s_RsuA/RluB/E/F_cat"/>
</dbReference>
<dbReference type="GO" id="GO:0006364">
    <property type="term" value="P:rRNA processing"/>
    <property type="evidence" value="ECO:0007669"/>
    <property type="project" value="UniProtKB-ARBA"/>
</dbReference>
<dbReference type="InterPro" id="IPR020094">
    <property type="entry name" value="TruA/RsuA/RluB/E/F_N"/>
</dbReference>
<dbReference type="GO" id="GO:0001522">
    <property type="term" value="P:pseudouridine synthesis"/>
    <property type="evidence" value="ECO:0007669"/>
    <property type="project" value="InterPro"/>
</dbReference>
<dbReference type="RefSeq" id="WP_090246090.1">
    <property type="nucleotide sequence ID" value="NZ_FPAS01000001.1"/>
</dbReference>
<feature type="domain" description="Pseudouridine synthase RsuA/RluA-like" evidence="4">
    <location>
        <begin position="4"/>
        <end position="155"/>
    </location>
</feature>
<dbReference type="NCBIfam" id="TIGR00093">
    <property type="entry name" value="pseudouridine synthase"/>
    <property type="match status" value="1"/>
</dbReference>
<dbReference type="Proteomes" id="UP000236454">
    <property type="component" value="Unassembled WGS sequence"/>
</dbReference>
<sequence length="194" mass="22017">MEHKYFIFNKPFGTLCQFSGEESDSLLGDFYNYPKDVYSVGRLDKDSEGLLLLTNDNRLKDKVLNPSKKKAKKYLVQVDGAITPEAVNQLQNGSLQIKHKGKTHQVAPAKCKIVPQPNIEERDPPIRVRQNIPTSWIELELTEGKNRQVRKMTAAVGYPTLRLLRISLGEILLEGLKIGEVKELSREVAYKALR</sequence>
<dbReference type="PANTHER" id="PTHR47683">
    <property type="entry name" value="PSEUDOURIDINE SYNTHASE FAMILY PROTEIN-RELATED"/>
    <property type="match status" value="1"/>
</dbReference>
<dbReference type="AlphaFoldDB" id="A0A1I6Y0D4"/>
<proteinExistence type="inferred from homology"/>
<name>A0A1I6Y0D4_9FLAO</name>
<reference evidence="5 6" key="1">
    <citation type="submission" date="2016-10" db="EMBL/GenBank/DDBJ databases">
        <authorList>
            <person name="de Groot N.N."/>
        </authorList>
    </citation>
    <scope>NUCLEOTIDE SEQUENCE [LARGE SCALE GENOMIC DNA]</scope>
    <source>
        <strain evidence="5 6">CGMCC 1.7005</strain>
    </source>
</reference>
<protein>
    <recommendedName>
        <fullName evidence="3">Pseudouridine synthase</fullName>
        <ecNumber evidence="3">5.4.99.-</ecNumber>
    </recommendedName>
</protein>
<dbReference type="GO" id="GO:0140098">
    <property type="term" value="F:catalytic activity, acting on RNA"/>
    <property type="evidence" value="ECO:0007669"/>
    <property type="project" value="UniProtKB-ARBA"/>
</dbReference>
<evidence type="ECO:0000313" key="5">
    <source>
        <dbReference type="EMBL" id="SFT43792.1"/>
    </source>
</evidence>
<dbReference type="Pfam" id="PF00849">
    <property type="entry name" value="PseudoU_synth_2"/>
    <property type="match status" value="1"/>
</dbReference>
<dbReference type="InterPro" id="IPR020103">
    <property type="entry name" value="PsdUridine_synth_cat_dom_sf"/>
</dbReference>
<dbReference type="STRING" id="477690.SAMN05216474_0566"/>
<dbReference type="GO" id="GO:0009982">
    <property type="term" value="F:pseudouridine synthase activity"/>
    <property type="evidence" value="ECO:0007669"/>
    <property type="project" value="InterPro"/>
</dbReference>
<accession>A0A1I6Y0D4</accession>
<dbReference type="EC" id="5.4.99.-" evidence="3"/>
<evidence type="ECO:0000313" key="6">
    <source>
        <dbReference type="Proteomes" id="UP000236454"/>
    </source>
</evidence>
<evidence type="ECO:0000256" key="2">
    <source>
        <dbReference type="ARBA" id="ARBA00023235"/>
    </source>
</evidence>
<dbReference type="GO" id="GO:0003723">
    <property type="term" value="F:RNA binding"/>
    <property type="evidence" value="ECO:0007669"/>
    <property type="project" value="InterPro"/>
</dbReference>
<keyword evidence="2 3" id="KW-0413">Isomerase</keyword>
<evidence type="ECO:0000259" key="4">
    <source>
        <dbReference type="Pfam" id="PF00849"/>
    </source>
</evidence>
<dbReference type="InterPro" id="IPR000748">
    <property type="entry name" value="PsdUridine_synth_RsuA/RluB/E/F"/>
</dbReference>
<comment type="similarity">
    <text evidence="1 3">Belongs to the pseudouridine synthase RsuA family.</text>
</comment>
<dbReference type="Gene3D" id="3.30.70.580">
    <property type="entry name" value="Pseudouridine synthase I, catalytic domain, N-terminal subdomain"/>
    <property type="match status" value="1"/>
</dbReference>
<dbReference type="PANTHER" id="PTHR47683:SF2">
    <property type="entry name" value="RNA-BINDING S4 DOMAIN-CONTAINING PROTEIN"/>
    <property type="match status" value="1"/>
</dbReference>
<organism evidence="5 6">
    <name type="scientific">Lishizhenia tianjinensis</name>
    <dbReference type="NCBI Taxonomy" id="477690"/>
    <lineage>
        <taxon>Bacteria</taxon>
        <taxon>Pseudomonadati</taxon>
        <taxon>Bacteroidota</taxon>
        <taxon>Flavobacteriia</taxon>
        <taxon>Flavobacteriales</taxon>
        <taxon>Crocinitomicaceae</taxon>
        <taxon>Lishizhenia</taxon>
    </lineage>
</organism>
<dbReference type="Gene3D" id="3.30.70.1560">
    <property type="entry name" value="Alpha-L RNA-binding motif"/>
    <property type="match status" value="1"/>
</dbReference>
<dbReference type="InterPro" id="IPR018496">
    <property type="entry name" value="PsdUridine_synth_RsuA/RluB_CS"/>
</dbReference>
<keyword evidence="6" id="KW-1185">Reference proteome</keyword>
<dbReference type="SUPFAM" id="SSF55120">
    <property type="entry name" value="Pseudouridine synthase"/>
    <property type="match status" value="1"/>
</dbReference>
<dbReference type="OrthoDB" id="1012272at2"/>
<dbReference type="PROSITE" id="PS01149">
    <property type="entry name" value="PSI_RSU"/>
    <property type="match status" value="1"/>
</dbReference>